<feature type="transmembrane region" description="Helical" evidence="1">
    <location>
        <begin position="75"/>
        <end position="97"/>
    </location>
</feature>
<reference evidence="2 3" key="1">
    <citation type="submission" date="2016-10" db="EMBL/GenBank/DDBJ databases">
        <authorList>
            <person name="de Groot N.N."/>
        </authorList>
    </citation>
    <scope>NUCLEOTIDE SEQUENCE [LARGE SCALE GENOMIC DNA]</scope>
    <source>
        <strain evidence="2 3">DSM 14858</strain>
    </source>
</reference>
<keyword evidence="1" id="KW-1133">Transmembrane helix</keyword>
<feature type="transmembrane region" description="Helical" evidence="1">
    <location>
        <begin position="109"/>
        <end position="128"/>
    </location>
</feature>
<dbReference type="STRING" id="188906.SAMN04488526_3247"/>
<sequence>MIFLNILLLVGVIGTMCWLLFTFAVYALPLFVGVTVSMWAYGSGAGVIGSVVVGVLAAGAVAIIGQLIFAFARPLWIRLIVALLFAGPAAVAGYAATHGIARHLMPSEGWQMAFSAVGAVAVGITALFRMAGTAPLEPGMERAGSA</sequence>
<proteinExistence type="predicted"/>
<dbReference type="EMBL" id="FNZQ01000007">
    <property type="protein sequence ID" value="SEL66915.1"/>
    <property type="molecule type" value="Genomic_DNA"/>
</dbReference>
<keyword evidence="1" id="KW-0812">Transmembrane</keyword>
<dbReference type="RefSeq" id="WP_092764718.1">
    <property type="nucleotide sequence ID" value="NZ_FNZQ01000007.1"/>
</dbReference>
<name>A0A1H7S365_9RHOB</name>
<accession>A0A1H7S365</accession>
<dbReference type="AlphaFoldDB" id="A0A1H7S365"/>
<feature type="transmembrane region" description="Helical" evidence="1">
    <location>
        <begin position="38"/>
        <end position="63"/>
    </location>
</feature>
<evidence type="ECO:0000313" key="3">
    <source>
        <dbReference type="Proteomes" id="UP000199283"/>
    </source>
</evidence>
<keyword evidence="3" id="KW-1185">Reference proteome</keyword>
<gene>
    <name evidence="2" type="ORF">SAMN04488526_3247</name>
</gene>
<dbReference type="OrthoDB" id="7219977at2"/>
<evidence type="ECO:0000256" key="1">
    <source>
        <dbReference type="SAM" id="Phobius"/>
    </source>
</evidence>
<evidence type="ECO:0000313" key="2">
    <source>
        <dbReference type="EMBL" id="SEL66915.1"/>
    </source>
</evidence>
<dbReference type="Proteomes" id="UP000199283">
    <property type="component" value="Unassembled WGS sequence"/>
</dbReference>
<protein>
    <submittedName>
        <fullName evidence="2">Uncharacterized protein</fullName>
    </submittedName>
</protein>
<keyword evidence="1" id="KW-0472">Membrane</keyword>
<feature type="transmembrane region" description="Helical" evidence="1">
    <location>
        <begin position="7"/>
        <end position="32"/>
    </location>
</feature>
<organism evidence="2 3">
    <name type="scientific">Jannaschia helgolandensis</name>
    <dbReference type="NCBI Taxonomy" id="188906"/>
    <lineage>
        <taxon>Bacteria</taxon>
        <taxon>Pseudomonadati</taxon>
        <taxon>Pseudomonadota</taxon>
        <taxon>Alphaproteobacteria</taxon>
        <taxon>Rhodobacterales</taxon>
        <taxon>Roseobacteraceae</taxon>
        <taxon>Jannaschia</taxon>
    </lineage>
</organism>